<protein>
    <submittedName>
        <fullName evidence="1">Uncharacterized protein</fullName>
    </submittedName>
</protein>
<evidence type="ECO:0000313" key="1">
    <source>
        <dbReference type="EMBL" id="OIV89487.1"/>
    </source>
</evidence>
<proteinExistence type="predicted"/>
<dbReference type="EMBL" id="KV862287">
    <property type="protein sequence ID" value="OIV89487.1"/>
    <property type="molecule type" value="Genomic_DNA"/>
</dbReference>
<reference evidence="1 2" key="1">
    <citation type="journal article" date="2017" name="Plant Biotechnol. J.">
        <title>A comprehensive draft genome sequence for lupin (Lupinus angustifolius), an emerging health food: insights into plant-microbe interactions and legume evolution.</title>
        <authorList>
            <person name="Hane J.K."/>
            <person name="Ming Y."/>
            <person name="Kamphuis L.G."/>
            <person name="Nelson M.N."/>
            <person name="Garg G."/>
            <person name="Atkins C.A."/>
            <person name="Bayer P.E."/>
            <person name="Bravo A."/>
            <person name="Bringans S."/>
            <person name="Cannon S."/>
            <person name="Edwards D."/>
            <person name="Foley R."/>
            <person name="Gao L.L."/>
            <person name="Harrison M.J."/>
            <person name="Huang W."/>
            <person name="Hurgobin B."/>
            <person name="Li S."/>
            <person name="Liu C.W."/>
            <person name="McGrath A."/>
            <person name="Morahan G."/>
            <person name="Murray J."/>
            <person name="Weller J."/>
            <person name="Jian J."/>
            <person name="Singh K.B."/>
        </authorList>
    </citation>
    <scope>NUCLEOTIDE SEQUENCE [LARGE SCALE GENOMIC DNA]</scope>
    <source>
        <strain evidence="2">cv. Tanjil</strain>
        <tissue evidence="1">Whole plant</tissue>
    </source>
</reference>
<dbReference type="Gramene" id="OIV89487">
    <property type="protein sequence ID" value="OIV89487"/>
    <property type="gene ID" value="TanjilG_20552"/>
</dbReference>
<gene>
    <name evidence="1" type="ORF">TanjilG_20552</name>
</gene>
<evidence type="ECO:0000313" key="2">
    <source>
        <dbReference type="Proteomes" id="UP000188354"/>
    </source>
</evidence>
<sequence>MVKGEFSKIQFLPIEKIMDVCLIDELFIRGITHDEYVKNWFNNSKKWSLIKEVMLPQI</sequence>
<name>A0A1J7FNJ9_LUPAN</name>
<organism evidence="1 2">
    <name type="scientific">Lupinus angustifolius</name>
    <name type="common">Narrow-leaved blue lupine</name>
    <dbReference type="NCBI Taxonomy" id="3871"/>
    <lineage>
        <taxon>Eukaryota</taxon>
        <taxon>Viridiplantae</taxon>
        <taxon>Streptophyta</taxon>
        <taxon>Embryophyta</taxon>
        <taxon>Tracheophyta</taxon>
        <taxon>Spermatophyta</taxon>
        <taxon>Magnoliopsida</taxon>
        <taxon>eudicotyledons</taxon>
        <taxon>Gunneridae</taxon>
        <taxon>Pentapetalae</taxon>
        <taxon>rosids</taxon>
        <taxon>fabids</taxon>
        <taxon>Fabales</taxon>
        <taxon>Fabaceae</taxon>
        <taxon>Papilionoideae</taxon>
        <taxon>50 kb inversion clade</taxon>
        <taxon>genistoids sensu lato</taxon>
        <taxon>core genistoids</taxon>
        <taxon>Genisteae</taxon>
        <taxon>Lupinus</taxon>
    </lineage>
</organism>
<dbReference type="AlphaFoldDB" id="A0A1J7FNJ9"/>
<keyword evidence="2" id="KW-1185">Reference proteome</keyword>
<accession>A0A1J7FNJ9</accession>
<dbReference type="Proteomes" id="UP000188354">
    <property type="component" value="Unassembled WGS sequence"/>
</dbReference>